<name>A0A6A3A929_HIBSY</name>
<evidence type="ECO:0000313" key="3">
    <source>
        <dbReference type="Proteomes" id="UP000436088"/>
    </source>
</evidence>
<reference evidence="2" key="1">
    <citation type="submission" date="2019-09" db="EMBL/GenBank/DDBJ databases">
        <title>Draft genome information of white flower Hibiscus syriacus.</title>
        <authorList>
            <person name="Kim Y.-M."/>
        </authorList>
    </citation>
    <scope>NUCLEOTIDE SEQUENCE [LARGE SCALE GENOMIC DNA]</scope>
    <source>
        <strain evidence="2">YM2019G1</strain>
    </source>
</reference>
<dbReference type="AlphaFoldDB" id="A0A6A3A929"/>
<proteinExistence type="predicted"/>
<keyword evidence="3" id="KW-1185">Reference proteome</keyword>
<comment type="caution">
    <text evidence="2">The sequence shown here is derived from an EMBL/GenBank/DDBJ whole genome shotgun (WGS) entry which is preliminary data.</text>
</comment>
<sequence>MNLEAMDAGNELKCTGHPGVEMEKQPVRPDAFDQCVGDDHIKAAKVEAAMAEVDEGEEEDLYLFIQEYYWGA</sequence>
<protein>
    <submittedName>
        <fullName evidence="2">Uncharacterized protein</fullName>
    </submittedName>
</protein>
<dbReference type="EMBL" id="VEPZ02001038">
    <property type="protein sequence ID" value="KAE8699479.1"/>
    <property type="molecule type" value="Genomic_DNA"/>
</dbReference>
<gene>
    <name evidence="2" type="ORF">F3Y22_tig00110578pilonHSYRG00186</name>
</gene>
<evidence type="ECO:0000313" key="2">
    <source>
        <dbReference type="EMBL" id="KAE8699479.1"/>
    </source>
</evidence>
<feature type="region of interest" description="Disordered" evidence="1">
    <location>
        <begin position="1"/>
        <end position="23"/>
    </location>
</feature>
<evidence type="ECO:0000256" key="1">
    <source>
        <dbReference type="SAM" id="MobiDB-lite"/>
    </source>
</evidence>
<accession>A0A6A3A929</accession>
<dbReference type="Proteomes" id="UP000436088">
    <property type="component" value="Unassembled WGS sequence"/>
</dbReference>
<organism evidence="2 3">
    <name type="scientific">Hibiscus syriacus</name>
    <name type="common">Rose of Sharon</name>
    <dbReference type="NCBI Taxonomy" id="106335"/>
    <lineage>
        <taxon>Eukaryota</taxon>
        <taxon>Viridiplantae</taxon>
        <taxon>Streptophyta</taxon>
        <taxon>Embryophyta</taxon>
        <taxon>Tracheophyta</taxon>
        <taxon>Spermatophyta</taxon>
        <taxon>Magnoliopsida</taxon>
        <taxon>eudicotyledons</taxon>
        <taxon>Gunneridae</taxon>
        <taxon>Pentapetalae</taxon>
        <taxon>rosids</taxon>
        <taxon>malvids</taxon>
        <taxon>Malvales</taxon>
        <taxon>Malvaceae</taxon>
        <taxon>Malvoideae</taxon>
        <taxon>Hibiscus</taxon>
    </lineage>
</organism>